<organism evidence="1 2">
    <name type="scientific">Rhodobacter viridis</name>
    <dbReference type="NCBI Taxonomy" id="1054202"/>
    <lineage>
        <taxon>Bacteria</taxon>
        <taxon>Pseudomonadati</taxon>
        <taxon>Pseudomonadota</taxon>
        <taxon>Alphaproteobacteria</taxon>
        <taxon>Rhodobacterales</taxon>
        <taxon>Rhodobacter group</taxon>
        <taxon>Rhodobacter</taxon>
    </lineage>
</organism>
<gene>
    <name evidence="1" type="ORF">C8J30_12420</name>
</gene>
<evidence type="ECO:0000313" key="1">
    <source>
        <dbReference type="EMBL" id="PYF06738.1"/>
    </source>
</evidence>
<dbReference type="AlphaFoldDB" id="A0A318TUT5"/>
<name>A0A318TUT5_9RHOB</name>
<dbReference type="EMBL" id="QJTK01000024">
    <property type="protein sequence ID" value="PYF06738.1"/>
    <property type="molecule type" value="Genomic_DNA"/>
</dbReference>
<dbReference type="InterPro" id="IPR026349">
    <property type="entry name" value="CHP04255"/>
</dbReference>
<dbReference type="Proteomes" id="UP000247727">
    <property type="component" value="Unassembled WGS sequence"/>
</dbReference>
<dbReference type="NCBIfam" id="TIGR04255">
    <property type="entry name" value="sporadTIGR04255"/>
    <property type="match status" value="1"/>
</dbReference>
<comment type="caution">
    <text evidence="1">The sequence shown here is derived from an EMBL/GenBank/DDBJ whole genome shotgun (WGS) entry which is preliminary data.</text>
</comment>
<reference evidence="1 2" key="1">
    <citation type="submission" date="2018-06" db="EMBL/GenBank/DDBJ databases">
        <title>Genomic Encyclopedia of Type Strains, Phase III (KMG-III): the genomes of soil and plant-associated and newly described type strains.</title>
        <authorList>
            <person name="Whitman W."/>
        </authorList>
    </citation>
    <scope>NUCLEOTIDE SEQUENCE [LARGE SCALE GENOMIC DNA]</scope>
    <source>
        <strain evidence="1 2">JA737</strain>
    </source>
</reference>
<keyword evidence="2" id="KW-1185">Reference proteome</keyword>
<sequence length="268" mass="30158">MFVPRADNHSLVEAVFGFVFEKHWAPEQFLALKQNHDVWKEHLPRSNDVQQHQVTFGPTGILIPQFVPASGVIFDRVKPDGTIALRLSFENNTVFFNCLTYTRWADIWPLAQDVLSKSLSVVASVGGSQAPLIAREIIYQTIDVFGWHGGKDQYDVSELLNVDGEYVPRRLLGGGSAWHLYQGWFEKWNNLDAGALLNRIHFDAVNEPTIEVRMDSTLALRLENGIRVLNGDGSLGDACIVFDKLHESNKSILKKFLSQAMIKKINLG</sequence>
<evidence type="ECO:0000313" key="2">
    <source>
        <dbReference type="Proteomes" id="UP000247727"/>
    </source>
</evidence>
<proteinExistence type="predicted"/>
<protein>
    <submittedName>
        <fullName evidence="1">Uncharacterized protein (TIGR04255 family)</fullName>
    </submittedName>
</protein>
<accession>A0A318TUT5</accession>